<dbReference type="AlphaFoldDB" id="A0A0A3ARY1"/>
<name>A0A0A3ARY1_9PAST</name>
<dbReference type="InterPro" id="IPR003709">
    <property type="entry name" value="VanY-like_core_dom"/>
</dbReference>
<dbReference type="GO" id="GO:0006508">
    <property type="term" value="P:proteolysis"/>
    <property type="evidence" value="ECO:0007669"/>
    <property type="project" value="InterPro"/>
</dbReference>
<gene>
    <name evidence="2" type="ORF">OA57_09480</name>
</gene>
<dbReference type="GO" id="GO:0008233">
    <property type="term" value="F:peptidase activity"/>
    <property type="evidence" value="ECO:0007669"/>
    <property type="project" value="InterPro"/>
</dbReference>
<dbReference type="InterPro" id="IPR009045">
    <property type="entry name" value="Zn_M74/Hedgehog-like"/>
</dbReference>
<organism evidence="2 3">
    <name type="scientific">Chelonobacter oris</name>
    <dbReference type="NCBI Taxonomy" id="505317"/>
    <lineage>
        <taxon>Bacteria</taxon>
        <taxon>Pseudomonadati</taxon>
        <taxon>Pseudomonadota</taxon>
        <taxon>Gammaproteobacteria</taxon>
        <taxon>Pasteurellales</taxon>
        <taxon>Pasteurellaceae</taxon>
        <taxon>Chelonobacter</taxon>
    </lineage>
</organism>
<protein>
    <submittedName>
        <fullName evidence="2">Peptidase M15</fullName>
    </submittedName>
</protein>
<evidence type="ECO:0000259" key="1">
    <source>
        <dbReference type="Pfam" id="PF02557"/>
    </source>
</evidence>
<dbReference type="Pfam" id="PF02557">
    <property type="entry name" value="VanY"/>
    <property type="match status" value="1"/>
</dbReference>
<dbReference type="PANTHER" id="PTHR34385:SF1">
    <property type="entry name" value="PEPTIDOGLYCAN L-ALANYL-D-GLUTAMATE ENDOPEPTIDASE CWLK"/>
    <property type="match status" value="1"/>
</dbReference>
<sequence length="228" mass="26023">MEKSKLSEPMLTGKSEAHLLPLPSPYAAHHKLQADTLNAFTALRQSAVGAGFDLQPASSFRDFSRQQQIWNAKFRCQRKVHDDHGNPLDLSGLDDWQKCAAILRWSALPGASRHHWGTEIDIYDPTRLPQGHSLQLEPWEYEAQGYFYDLSQWLVENITQFDFTLPFQAASTAGVGREPWHLSYQPAAEQFRAQFNADILLRSWQNEDIAGKSVLQVNIEKIFNRFIA</sequence>
<keyword evidence="3" id="KW-1185">Reference proteome</keyword>
<proteinExistence type="predicted"/>
<dbReference type="EMBL" id="JSUM01000014">
    <property type="protein sequence ID" value="KGQ69855.1"/>
    <property type="molecule type" value="Genomic_DNA"/>
</dbReference>
<dbReference type="Gene3D" id="3.30.1380.10">
    <property type="match status" value="1"/>
</dbReference>
<evidence type="ECO:0000313" key="2">
    <source>
        <dbReference type="EMBL" id="KGQ69855.1"/>
    </source>
</evidence>
<evidence type="ECO:0000313" key="3">
    <source>
        <dbReference type="Proteomes" id="UP000030380"/>
    </source>
</evidence>
<reference evidence="2 3" key="1">
    <citation type="submission" date="2014-11" db="EMBL/GenBank/DDBJ databases">
        <title>Draft genome sequence of Chelonobacter oris 1662T, associated with respiratory disease in Hermann's Tortoises.</title>
        <authorList>
            <person name="Kudirkiene E."/>
            <person name="Hansen M.J."/>
            <person name="Bojesen A.M."/>
        </authorList>
    </citation>
    <scope>NUCLEOTIDE SEQUENCE [LARGE SCALE GENOMIC DNA]</scope>
    <source>
        <strain evidence="2 3">1662</strain>
    </source>
</reference>
<accession>A0A0A3ARY1</accession>
<dbReference type="PANTHER" id="PTHR34385">
    <property type="entry name" value="D-ALANYL-D-ALANINE CARBOXYPEPTIDASE"/>
    <property type="match status" value="1"/>
</dbReference>
<comment type="caution">
    <text evidence="2">The sequence shown here is derived from an EMBL/GenBank/DDBJ whole genome shotgun (WGS) entry which is preliminary data.</text>
</comment>
<dbReference type="STRING" id="505317.OA57_09480"/>
<dbReference type="InterPro" id="IPR052179">
    <property type="entry name" value="DD-CPase-like"/>
</dbReference>
<dbReference type="Proteomes" id="UP000030380">
    <property type="component" value="Unassembled WGS sequence"/>
</dbReference>
<dbReference type="RefSeq" id="WP_034616858.1">
    <property type="nucleotide sequence ID" value="NZ_JSUM01000014.1"/>
</dbReference>
<dbReference type="CDD" id="cd14847">
    <property type="entry name" value="DD-carboxypeptidase_like"/>
    <property type="match status" value="1"/>
</dbReference>
<dbReference type="SUPFAM" id="SSF55166">
    <property type="entry name" value="Hedgehog/DD-peptidase"/>
    <property type="match status" value="1"/>
</dbReference>
<feature type="domain" description="D-alanyl-D-alanine carboxypeptidase-like core" evidence="1">
    <location>
        <begin position="30"/>
        <end position="186"/>
    </location>
</feature>